<name>A0A8D8XAI4_9HEMI</name>
<dbReference type="AlphaFoldDB" id="A0A8D8XAI4"/>
<evidence type="ECO:0000256" key="1">
    <source>
        <dbReference type="SAM" id="Phobius"/>
    </source>
</evidence>
<organism evidence="2">
    <name type="scientific">Cacopsylla melanoneura</name>
    <dbReference type="NCBI Taxonomy" id="428564"/>
    <lineage>
        <taxon>Eukaryota</taxon>
        <taxon>Metazoa</taxon>
        <taxon>Ecdysozoa</taxon>
        <taxon>Arthropoda</taxon>
        <taxon>Hexapoda</taxon>
        <taxon>Insecta</taxon>
        <taxon>Pterygota</taxon>
        <taxon>Neoptera</taxon>
        <taxon>Paraneoptera</taxon>
        <taxon>Hemiptera</taxon>
        <taxon>Sternorrhyncha</taxon>
        <taxon>Psylloidea</taxon>
        <taxon>Psyllidae</taxon>
        <taxon>Psyllinae</taxon>
        <taxon>Cacopsylla</taxon>
    </lineage>
</organism>
<keyword evidence="1" id="KW-0472">Membrane</keyword>
<feature type="transmembrane region" description="Helical" evidence="1">
    <location>
        <begin position="12"/>
        <end position="32"/>
    </location>
</feature>
<sequence>MYLSYYCDFLSMYIVLCTMYFVFTFLIVISFGSKLSLVRSGLCTFQNEFLCLIKPCDDFFVKDIVHLITWSLLPCFNAILGSSGLILCLMEIADSPLLTSSESMGSSSPMIQGTIIGALSHCRGAGPNL</sequence>
<dbReference type="EMBL" id="HBUF01294020">
    <property type="protein sequence ID" value="CAG6689792.1"/>
    <property type="molecule type" value="Transcribed_RNA"/>
</dbReference>
<protein>
    <submittedName>
        <fullName evidence="2">Uncharacterized protein</fullName>
    </submittedName>
</protein>
<reference evidence="2" key="1">
    <citation type="submission" date="2021-05" db="EMBL/GenBank/DDBJ databases">
        <authorList>
            <person name="Alioto T."/>
            <person name="Alioto T."/>
            <person name="Gomez Garrido J."/>
        </authorList>
    </citation>
    <scope>NUCLEOTIDE SEQUENCE</scope>
</reference>
<keyword evidence="1" id="KW-1133">Transmembrane helix</keyword>
<keyword evidence="1" id="KW-0812">Transmembrane</keyword>
<evidence type="ECO:0000313" key="2">
    <source>
        <dbReference type="EMBL" id="CAG6689792.1"/>
    </source>
</evidence>
<accession>A0A8D8XAI4</accession>
<proteinExistence type="predicted"/>
<feature type="transmembrane region" description="Helical" evidence="1">
    <location>
        <begin position="67"/>
        <end position="90"/>
    </location>
</feature>